<reference evidence="1 2" key="1">
    <citation type="journal article" date="2015" name="Int. J. Syst. Evol. Microbiol.">
        <title>Exiguobacterium enclense sp. nov., isolated from sediment.</title>
        <authorList>
            <person name="Dastager S.G."/>
            <person name="Mawlankar R."/>
            <person name="Sonalkar V.V."/>
            <person name="Thorat M.N."/>
            <person name="Mual P."/>
            <person name="Verma A."/>
            <person name="Krishnamurthi S."/>
            <person name="Tang S.K."/>
            <person name="Li W.J."/>
        </authorList>
    </citation>
    <scope>NUCLEOTIDE SEQUENCE [LARGE SCALE GENOMIC DNA]</scope>
    <source>
        <strain evidence="1 2">NIO-1109</strain>
    </source>
</reference>
<name>A0A0V8GLB2_9BACL</name>
<comment type="caution">
    <text evidence="1">The sequence shown here is derived from an EMBL/GenBank/DDBJ whole genome shotgun (WGS) entry which is preliminary data.</text>
</comment>
<dbReference type="AlphaFoldDB" id="A0A0V8GLB2"/>
<dbReference type="EMBL" id="LNQL01000001">
    <property type="protein sequence ID" value="KSU50918.1"/>
    <property type="molecule type" value="Genomic_DNA"/>
</dbReference>
<dbReference type="PROSITE" id="PS51257">
    <property type="entry name" value="PROKAR_LIPOPROTEIN"/>
    <property type="match status" value="1"/>
</dbReference>
<dbReference type="Proteomes" id="UP000053797">
    <property type="component" value="Unassembled WGS sequence"/>
</dbReference>
<evidence type="ECO:0008006" key="3">
    <source>
        <dbReference type="Google" id="ProtNLM"/>
    </source>
</evidence>
<gene>
    <name evidence="1" type="ORF">AS033_05935</name>
</gene>
<evidence type="ECO:0000313" key="1">
    <source>
        <dbReference type="EMBL" id="KSU50918.1"/>
    </source>
</evidence>
<proteinExistence type="predicted"/>
<dbReference type="OrthoDB" id="2357152at2"/>
<protein>
    <recommendedName>
        <fullName evidence="3">Lipoprotein</fullName>
    </recommendedName>
</protein>
<evidence type="ECO:0000313" key="2">
    <source>
        <dbReference type="Proteomes" id="UP000053797"/>
    </source>
</evidence>
<organism evidence="1 2">
    <name type="scientific">Exiguobacterium indicum</name>
    <dbReference type="NCBI Taxonomy" id="296995"/>
    <lineage>
        <taxon>Bacteria</taxon>
        <taxon>Bacillati</taxon>
        <taxon>Bacillota</taxon>
        <taxon>Bacilli</taxon>
        <taxon>Bacillales</taxon>
        <taxon>Bacillales Family XII. Incertae Sedis</taxon>
        <taxon>Exiguobacterium</taxon>
    </lineage>
</organism>
<sequence length="192" mass="21567">MKYALLFTLPFVLAGCTTEATVLPKETVKIKKSSFSITPSTAKDESQQQRTFFLTGTLDRPLQLKAVQFDDTEPPEVLIDKSIPAGTYDRTPFQLTYDLNLLNDSHAFTYSLDAKNGIPETKTAYTLPQNVQTDSCQFNDQKQTNASFYPLLLKRYTTGESIIGRSIDTLSSPHLKVRKQEGAILIYLTKSR</sequence>
<accession>A0A0V8GLB2</accession>
<dbReference type="RefSeq" id="WP_058264946.1">
    <property type="nucleotide sequence ID" value="NZ_FMYN01000001.1"/>
</dbReference>